<dbReference type="Pfam" id="PF01522">
    <property type="entry name" value="Polysacc_deac_1"/>
    <property type="match status" value="1"/>
</dbReference>
<comment type="subcellular location">
    <subcellularLocation>
        <location evidence="1">Secreted</location>
    </subcellularLocation>
</comment>
<dbReference type="KEGG" id="bmei:Spa11_16250"/>
<dbReference type="EMBL" id="CP036349">
    <property type="protein sequence ID" value="QDV73429.1"/>
    <property type="molecule type" value="Genomic_DNA"/>
</dbReference>
<dbReference type="SUPFAM" id="SSF88713">
    <property type="entry name" value="Glycoside hydrolase/deacetylase"/>
    <property type="match status" value="1"/>
</dbReference>
<dbReference type="PANTHER" id="PTHR34216">
    <property type="match status" value="1"/>
</dbReference>
<dbReference type="RefSeq" id="WP_145110424.1">
    <property type="nucleotide sequence ID" value="NZ_CP036349.1"/>
</dbReference>
<dbReference type="InterPro" id="IPR051398">
    <property type="entry name" value="Polysacch_Deacetylase"/>
</dbReference>
<dbReference type="CDD" id="cd10918">
    <property type="entry name" value="CE4_NodB_like_5s_6s"/>
    <property type="match status" value="1"/>
</dbReference>
<dbReference type="GO" id="GO:0016810">
    <property type="term" value="F:hydrolase activity, acting on carbon-nitrogen (but not peptide) bonds"/>
    <property type="evidence" value="ECO:0007669"/>
    <property type="project" value="InterPro"/>
</dbReference>
<evidence type="ECO:0000256" key="2">
    <source>
        <dbReference type="ARBA" id="ARBA00022729"/>
    </source>
</evidence>
<dbReference type="Proteomes" id="UP000316426">
    <property type="component" value="Chromosome"/>
</dbReference>
<dbReference type="GO" id="GO:0005576">
    <property type="term" value="C:extracellular region"/>
    <property type="evidence" value="ECO:0007669"/>
    <property type="project" value="UniProtKB-SubCell"/>
</dbReference>
<reference evidence="4 5" key="1">
    <citation type="submission" date="2019-02" db="EMBL/GenBank/DDBJ databases">
        <title>Deep-cultivation of Planctomycetes and their phenomic and genomic characterization uncovers novel biology.</title>
        <authorList>
            <person name="Wiegand S."/>
            <person name="Jogler M."/>
            <person name="Boedeker C."/>
            <person name="Pinto D."/>
            <person name="Vollmers J."/>
            <person name="Rivas-Marin E."/>
            <person name="Kohn T."/>
            <person name="Peeters S.H."/>
            <person name="Heuer A."/>
            <person name="Rast P."/>
            <person name="Oberbeckmann S."/>
            <person name="Bunk B."/>
            <person name="Jeske O."/>
            <person name="Meyerdierks A."/>
            <person name="Storesund J.E."/>
            <person name="Kallscheuer N."/>
            <person name="Luecker S."/>
            <person name="Lage O.M."/>
            <person name="Pohl T."/>
            <person name="Merkel B.J."/>
            <person name="Hornburger P."/>
            <person name="Mueller R.-W."/>
            <person name="Bruemmer F."/>
            <person name="Labrenz M."/>
            <person name="Spormann A.M."/>
            <person name="Op den Camp H."/>
            <person name="Overmann J."/>
            <person name="Amann R."/>
            <person name="Jetten M.S.M."/>
            <person name="Mascher T."/>
            <person name="Medema M.H."/>
            <person name="Devos D.P."/>
            <person name="Kaster A.-K."/>
            <person name="Ovreas L."/>
            <person name="Rohde M."/>
            <person name="Galperin M.Y."/>
            <person name="Jogler C."/>
        </authorList>
    </citation>
    <scope>NUCLEOTIDE SEQUENCE [LARGE SCALE GENOMIC DNA]</scope>
    <source>
        <strain evidence="4 5">Spa11</strain>
    </source>
</reference>
<gene>
    <name evidence="4" type="ORF">Spa11_16250</name>
</gene>
<dbReference type="AlphaFoldDB" id="A0A518K6L1"/>
<name>A0A518K6L1_9BACT</name>
<evidence type="ECO:0000259" key="3">
    <source>
        <dbReference type="PROSITE" id="PS51677"/>
    </source>
</evidence>
<dbReference type="InterPro" id="IPR011330">
    <property type="entry name" value="Glyco_hydro/deAcase_b/a-brl"/>
</dbReference>
<proteinExistence type="predicted"/>
<protein>
    <submittedName>
        <fullName evidence="4">Polysaccharide deacetylase</fullName>
    </submittedName>
</protein>
<evidence type="ECO:0000313" key="4">
    <source>
        <dbReference type="EMBL" id="QDV73429.1"/>
    </source>
</evidence>
<dbReference type="PROSITE" id="PS51677">
    <property type="entry name" value="NODB"/>
    <property type="match status" value="1"/>
</dbReference>
<dbReference type="GO" id="GO:0005975">
    <property type="term" value="P:carbohydrate metabolic process"/>
    <property type="evidence" value="ECO:0007669"/>
    <property type="project" value="InterPro"/>
</dbReference>
<keyword evidence="5" id="KW-1185">Reference proteome</keyword>
<feature type="domain" description="NodB homology" evidence="3">
    <location>
        <begin position="91"/>
        <end position="304"/>
    </location>
</feature>
<dbReference type="InterPro" id="IPR002509">
    <property type="entry name" value="NODB_dom"/>
</dbReference>
<organism evidence="4 5">
    <name type="scientific">Botrimarina mediterranea</name>
    <dbReference type="NCBI Taxonomy" id="2528022"/>
    <lineage>
        <taxon>Bacteria</taxon>
        <taxon>Pseudomonadati</taxon>
        <taxon>Planctomycetota</taxon>
        <taxon>Planctomycetia</taxon>
        <taxon>Pirellulales</taxon>
        <taxon>Lacipirellulaceae</taxon>
        <taxon>Botrimarina</taxon>
    </lineage>
</organism>
<dbReference type="Gene3D" id="3.20.20.370">
    <property type="entry name" value="Glycoside hydrolase/deacetylase"/>
    <property type="match status" value="1"/>
</dbReference>
<keyword evidence="2" id="KW-0732">Signal</keyword>
<evidence type="ECO:0000313" key="5">
    <source>
        <dbReference type="Proteomes" id="UP000316426"/>
    </source>
</evidence>
<dbReference type="PANTHER" id="PTHR34216:SF3">
    <property type="entry name" value="POLY-BETA-1,6-N-ACETYL-D-GLUCOSAMINE N-DEACETYLASE"/>
    <property type="match status" value="1"/>
</dbReference>
<accession>A0A518K6L1</accession>
<evidence type="ECO:0000256" key="1">
    <source>
        <dbReference type="ARBA" id="ARBA00004613"/>
    </source>
</evidence>
<sequence>MPMNMLRRSLLSLYQGATASLRMRSVRQLAEAGRAPVGVLFYHRIADTYPNEWTLPVAEFRRQLNWLAKRFDFVSLSEAQRRLADGKSRRPAVAITFDDGYGENCEAAIPLLLKRRIPFTYFVSTRIIRDQTAFPHDLEAGQRLRPNTITELRAMADAGVDVGAHTRTHADLGKCTDPEWLRDEIVGSIEDIEQWTGRRPQSFAFPYGQTDNLTPEAMRVAREAGVRVVCSAYGAYNLPEQVSKEWGPFHLRRIHADAEWVRFANWMTFDPRKLLAIDPINDDAYLSSDNADQEATLPMEACRG</sequence>